<dbReference type="InterPro" id="IPR003594">
    <property type="entry name" value="HATPase_dom"/>
</dbReference>
<keyword evidence="7" id="KW-0067">ATP-binding</keyword>
<comment type="caution">
    <text evidence="11">The sequence shown here is derived from an EMBL/GenBank/DDBJ whole genome shotgun (WGS) entry which is preliminary data.</text>
</comment>
<dbReference type="EMBL" id="JBHTGP010000015">
    <property type="protein sequence ID" value="MFD0689034.1"/>
    <property type="molecule type" value="Genomic_DNA"/>
</dbReference>
<evidence type="ECO:0000256" key="4">
    <source>
        <dbReference type="ARBA" id="ARBA00022679"/>
    </source>
</evidence>
<comment type="catalytic activity">
    <reaction evidence="1">
        <text>ATP + protein L-histidine = ADP + protein N-phospho-L-histidine.</text>
        <dbReference type="EC" id="2.7.13.3"/>
    </reaction>
</comment>
<dbReference type="SMART" id="SM00387">
    <property type="entry name" value="HATPase_c"/>
    <property type="match status" value="1"/>
</dbReference>
<dbReference type="Gene3D" id="1.20.5.1930">
    <property type="match status" value="1"/>
</dbReference>
<dbReference type="InterPro" id="IPR050482">
    <property type="entry name" value="Sensor_HK_TwoCompSys"/>
</dbReference>
<name>A0ABW2XRT2_9ACTN</name>
<evidence type="ECO:0000256" key="3">
    <source>
        <dbReference type="ARBA" id="ARBA00022553"/>
    </source>
</evidence>
<evidence type="ECO:0000256" key="7">
    <source>
        <dbReference type="ARBA" id="ARBA00022840"/>
    </source>
</evidence>
<keyword evidence="6 11" id="KW-0418">Kinase</keyword>
<dbReference type="Proteomes" id="UP001597063">
    <property type="component" value="Unassembled WGS sequence"/>
</dbReference>
<dbReference type="Pfam" id="PF02518">
    <property type="entry name" value="HATPase_c"/>
    <property type="match status" value="1"/>
</dbReference>
<dbReference type="RefSeq" id="WP_242619547.1">
    <property type="nucleotide sequence ID" value="NZ_CAACUY010000146.1"/>
</dbReference>
<evidence type="ECO:0000256" key="1">
    <source>
        <dbReference type="ARBA" id="ARBA00000085"/>
    </source>
</evidence>
<evidence type="ECO:0000313" key="11">
    <source>
        <dbReference type="EMBL" id="MFD0689034.1"/>
    </source>
</evidence>
<dbReference type="EC" id="2.7.13.3" evidence="2"/>
<sequence length="409" mass="42695">MTGGTPADALAGRGNDLLVRIVAVACSDRELPRMAEELAGLVVRSARALTFCDVYVLDEDGRALEWSGPPVPLGEGDVGRAAAHGRTRVHTDGRGAAVPVHSGNTVIAVLDVRSAGPCAAEDLDLVTALAELFAPVLCSCRRLRTAREREHAAEWFAERALEAQEAERSRLSREIHDGIAQRLASLGFHLSAAERALPEHHPEGLAQIIIARGLCELAAAETRAAIGGLRPPVLDDLGLPAALATLAREAGGGPAPSGPLDVTVTVEGELEDALPDHVQTALYRIAQEAVGNSQRHASASCVDLLLEHSADRVRLTVTDDGTGFSVRDVYAQSGRSGLAGGRPGLAGRADRGRRPDSYGLRGMTERAELLGGRVVVTSRPGVGTTVEAVIPIPGRRASTGGSATVAEET</sequence>
<dbReference type="CDD" id="cd16917">
    <property type="entry name" value="HATPase_UhpB-NarQ-NarX-like"/>
    <property type="match status" value="1"/>
</dbReference>
<evidence type="ECO:0000256" key="8">
    <source>
        <dbReference type="ARBA" id="ARBA00023012"/>
    </source>
</evidence>
<evidence type="ECO:0000256" key="5">
    <source>
        <dbReference type="ARBA" id="ARBA00022741"/>
    </source>
</evidence>
<evidence type="ECO:0000256" key="6">
    <source>
        <dbReference type="ARBA" id="ARBA00022777"/>
    </source>
</evidence>
<dbReference type="InterPro" id="IPR036890">
    <property type="entry name" value="HATPase_C_sf"/>
</dbReference>
<evidence type="ECO:0000256" key="2">
    <source>
        <dbReference type="ARBA" id="ARBA00012438"/>
    </source>
</evidence>
<keyword evidence="5" id="KW-0547">Nucleotide-binding</keyword>
<dbReference type="PANTHER" id="PTHR24421">
    <property type="entry name" value="NITRATE/NITRITE SENSOR PROTEIN NARX-RELATED"/>
    <property type="match status" value="1"/>
</dbReference>
<gene>
    <name evidence="11" type="ORF">ACFQZM_31405</name>
</gene>
<reference evidence="12" key="1">
    <citation type="journal article" date="2019" name="Int. J. Syst. Evol. Microbiol.">
        <title>The Global Catalogue of Microorganisms (GCM) 10K type strain sequencing project: providing services to taxonomists for standard genome sequencing and annotation.</title>
        <authorList>
            <consortium name="The Broad Institute Genomics Platform"/>
            <consortium name="The Broad Institute Genome Sequencing Center for Infectious Disease"/>
            <person name="Wu L."/>
            <person name="Ma J."/>
        </authorList>
    </citation>
    <scope>NUCLEOTIDE SEQUENCE [LARGE SCALE GENOMIC DNA]</scope>
    <source>
        <strain evidence="12">JCM 9371</strain>
    </source>
</reference>
<organism evidence="11 12">
    <name type="scientific">Actinomadura fibrosa</name>
    <dbReference type="NCBI Taxonomy" id="111802"/>
    <lineage>
        <taxon>Bacteria</taxon>
        <taxon>Bacillati</taxon>
        <taxon>Actinomycetota</taxon>
        <taxon>Actinomycetes</taxon>
        <taxon>Streptosporangiales</taxon>
        <taxon>Thermomonosporaceae</taxon>
        <taxon>Actinomadura</taxon>
    </lineage>
</organism>
<proteinExistence type="predicted"/>
<evidence type="ECO:0000313" key="12">
    <source>
        <dbReference type="Proteomes" id="UP001597063"/>
    </source>
</evidence>
<evidence type="ECO:0000256" key="9">
    <source>
        <dbReference type="SAM" id="MobiDB-lite"/>
    </source>
</evidence>
<accession>A0ABW2XRT2</accession>
<dbReference type="Gene3D" id="3.30.565.10">
    <property type="entry name" value="Histidine kinase-like ATPase, C-terminal domain"/>
    <property type="match status" value="1"/>
</dbReference>
<keyword evidence="8" id="KW-0902">Two-component regulatory system</keyword>
<dbReference type="PANTHER" id="PTHR24421:SF10">
    <property type="entry name" value="NITRATE_NITRITE SENSOR PROTEIN NARQ"/>
    <property type="match status" value="1"/>
</dbReference>
<keyword evidence="12" id="KW-1185">Reference proteome</keyword>
<dbReference type="GO" id="GO:0016301">
    <property type="term" value="F:kinase activity"/>
    <property type="evidence" value="ECO:0007669"/>
    <property type="project" value="UniProtKB-KW"/>
</dbReference>
<feature type="domain" description="Histidine kinase/HSP90-like ATPase" evidence="10">
    <location>
        <begin position="277"/>
        <end position="394"/>
    </location>
</feature>
<dbReference type="SUPFAM" id="SSF55874">
    <property type="entry name" value="ATPase domain of HSP90 chaperone/DNA topoisomerase II/histidine kinase"/>
    <property type="match status" value="1"/>
</dbReference>
<keyword evidence="3" id="KW-0597">Phosphoprotein</keyword>
<feature type="region of interest" description="Disordered" evidence="9">
    <location>
        <begin position="335"/>
        <end position="359"/>
    </location>
</feature>
<protein>
    <recommendedName>
        <fullName evidence="2">histidine kinase</fullName>
        <ecNumber evidence="2">2.7.13.3</ecNumber>
    </recommendedName>
</protein>
<dbReference type="InterPro" id="IPR029016">
    <property type="entry name" value="GAF-like_dom_sf"/>
</dbReference>
<dbReference type="SUPFAM" id="SSF55781">
    <property type="entry name" value="GAF domain-like"/>
    <property type="match status" value="1"/>
</dbReference>
<dbReference type="Pfam" id="PF07730">
    <property type="entry name" value="HisKA_3"/>
    <property type="match status" value="1"/>
</dbReference>
<evidence type="ECO:0000259" key="10">
    <source>
        <dbReference type="SMART" id="SM00387"/>
    </source>
</evidence>
<dbReference type="Gene3D" id="3.30.450.40">
    <property type="match status" value="1"/>
</dbReference>
<dbReference type="InterPro" id="IPR011712">
    <property type="entry name" value="Sig_transdc_His_kin_sub3_dim/P"/>
</dbReference>
<keyword evidence="4" id="KW-0808">Transferase</keyword>